<dbReference type="InterPro" id="IPR029261">
    <property type="entry name" value="Transposase_Znf"/>
</dbReference>
<dbReference type="InterPro" id="IPR006120">
    <property type="entry name" value="Resolvase_HTH_dom"/>
</dbReference>
<dbReference type="EMBL" id="QGDT01000051">
    <property type="protein sequence ID" value="PWJ48797.1"/>
    <property type="molecule type" value="Genomic_DNA"/>
</dbReference>
<organism evidence="5 6">
    <name type="scientific">Dyadobacter jejuensis</name>
    <dbReference type="NCBI Taxonomy" id="1082580"/>
    <lineage>
        <taxon>Bacteria</taxon>
        <taxon>Pseudomonadati</taxon>
        <taxon>Bacteroidota</taxon>
        <taxon>Cytophagia</taxon>
        <taxon>Cytophagales</taxon>
        <taxon>Spirosomataceae</taxon>
        <taxon>Dyadobacter</taxon>
    </lineage>
</organism>
<protein>
    <submittedName>
        <fullName evidence="5">Helix-turn-helix resolvase-like protein</fullName>
    </submittedName>
</protein>
<dbReference type="Pfam" id="PF01610">
    <property type="entry name" value="DDE_Tnp_ISL3"/>
    <property type="match status" value="1"/>
</dbReference>
<dbReference type="InterPro" id="IPR002560">
    <property type="entry name" value="Transposase_DDE"/>
</dbReference>
<evidence type="ECO:0000259" key="4">
    <source>
        <dbReference type="Pfam" id="PF14690"/>
    </source>
</evidence>
<feature type="region of interest" description="Disordered" evidence="1">
    <location>
        <begin position="267"/>
        <end position="297"/>
    </location>
</feature>
<evidence type="ECO:0000313" key="5">
    <source>
        <dbReference type="EMBL" id="PWJ48797.1"/>
    </source>
</evidence>
<comment type="caution">
    <text evidence="5">The sequence shown here is derived from an EMBL/GenBank/DDBJ whole genome shotgun (WGS) entry which is preliminary data.</text>
</comment>
<name>A0A316AG59_9BACT</name>
<dbReference type="GO" id="GO:0000150">
    <property type="term" value="F:DNA strand exchange activity"/>
    <property type="evidence" value="ECO:0007669"/>
    <property type="project" value="InterPro"/>
</dbReference>
<sequence>MFIPSFIFPSGLKLSKVVLIKLDPGMLIAAVSTQKCSACPCCGKRSKSVHGFYDRSLADLPVSGREVKVILRVRKFFCKNRNCLRKVFTERFIDQIKPYGRCFSRSADMVRSVGLKLGGNKGADLCKVIGYPISSSTVLRTLAGIRVSPTTLTSGTIGVDDWAYKKGRNYGTIIVDLIKKEVIDLLPDREADTLADWLKAHPEVHTVSRDRASAYAQGIRNGACDAIQVADRFHLLVNLKDAFQRSLRSHSSVIKKCFEEIGTRQAGLPKTEEMKPESGEISTLPSPTEEEARTVGNVGPDRQFKFKKAKELHQKGYSIKAIAKQLGAGRKTIRKYIASECLVSREVIRSRTLTNFCDFESELISLSQSQTTYLNLFNHISENGFDGKYSQFCIRMNKLIDDGKSAKARSNKVRPLLKPIRTWSLSKLAHIALAKT</sequence>
<dbReference type="Pfam" id="PF02796">
    <property type="entry name" value="HTH_7"/>
    <property type="match status" value="1"/>
</dbReference>
<dbReference type="PANTHER" id="PTHR33498:SF1">
    <property type="entry name" value="TRANSPOSASE FOR INSERTION SEQUENCE ELEMENT IS1557"/>
    <property type="match status" value="1"/>
</dbReference>
<evidence type="ECO:0000259" key="3">
    <source>
        <dbReference type="Pfam" id="PF02796"/>
    </source>
</evidence>
<dbReference type="Gene3D" id="1.10.10.60">
    <property type="entry name" value="Homeodomain-like"/>
    <property type="match status" value="1"/>
</dbReference>
<dbReference type="RefSeq" id="WP_109678500.1">
    <property type="nucleotide sequence ID" value="NZ_QGDT01000051.1"/>
</dbReference>
<feature type="domain" description="Resolvase HTH" evidence="3">
    <location>
        <begin position="308"/>
        <end position="338"/>
    </location>
</feature>
<evidence type="ECO:0000313" key="6">
    <source>
        <dbReference type="Proteomes" id="UP000245880"/>
    </source>
</evidence>
<dbReference type="AlphaFoldDB" id="A0A316AG59"/>
<evidence type="ECO:0000256" key="1">
    <source>
        <dbReference type="SAM" id="MobiDB-lite"/>
    </source>
</evidence>
<proteinExistence type="predicted"/>
<accession>A0A316AG59</accession>
<dbReference type="Pfam" id="PF14690">
    <property type="entry name" value="Zn_ribbon_ISL3"/>
    <property type="match status" value="1"/>
</dbReference>
<dbReference type="OrthoDB" id="3238779at2"/>
<dbReference type="Proteomes" id="UP000245880">
    <property type="component" value="Unassembled WGS sequence"/>
</dbReference>
<dbReference type="NCBIfam" id="NF033550">
    <property type="entry name" value="transpos_ISL3"/>
    <property type="match status" value="1"/>
</dbReference>
<gene>
    <name evidence="5" type="ORF">CLV98_1512</name>
</gene>
<evidence type="ECO:0000259" key="2">
    <source>
        <dbReference type="Pfam" id="PF01610"/>
    </source>
</evidence>
<dbReference type="PANTHER" id="PTHR33498">
    <property type="entry name" value="TRANSPOSASE FOR INSERTION SEQUENCE ELEMENT IS1557"/>
    <property type="match status" value="1"/>
</dbReference>
<feature type="domain" description="Transposase IS204/IS1001/IS1096/IS1165 DDE" evidence="2">
    <location>
        <begin position="157"/>
        <end position="256"/>
    </location>
</feature>
<dbReference type="GO" id="GO:0003677">
    <property type="term" value="F:DNA binding"/>
    <property type="evidence" value="ECO:0007669"/>
    <property type="project" value="InterPro"/>
</dbReference>
<feature type="domain" description="Transposase IS204/IS1001/IS1096/IS1165 zinc-finger" evidence="4">
    <location>
        <begin position="38"/>
        <end position="80"/>
    </location>
</feature>
<dbReference type="InterPro" id="IPR047951">
    <property type="entry name" value="Transpos_ISL3"/>
</dbReference>
<keyword evidence="6" id="KW-1185">Reference proteome</keyword>
<reference evidence="5 6" key="1">
    <citation type="submission" date="2018-03" db="EMBL/GenBank/DDBJ databases">
        <title>Genomic Encyclopedia of Archaeal and Bacterial Type Strains, Phase II (KMG-II): from individual species to whole genera.</title>
        <authorList>
            <person name="Goeker M."/>
        </authorList>
    </citation>
    <scope>NUCLEOTIDE SEQUENCE [LARGE SCALE GENOMIC DNA]</scope>
    <source>
        <strain evidence="5 6">DSM 100346</strain>
    </source>
</reference>